<keyword evidence="10 12" id="KW-0408">Iron</keyword>
<name>A0ABU7TGL7_9HYPH</name>
<evidence type="ECO:0000256" key="4">
    <source>
        <dbReference type="ARBA" id="ARBA00022475"/>
    </source>
</evidence>
<keyword evidence="9 12" id="KW-1133">Transmembrane helix</keyword>
<feature type="transmembrane region" description="Helical" evidence="12">
    <location>
        <begin position="359"/>
        <end position="380"/>
    </location>
</feature>
<feature type="transmembrane region" description="Helical" evidence="12">
    <location>
        <begin position="323"/>
        <end position="347"/>
    </location>
</feature>
<comment type="similarity">
    <text evidence="2 12">Belongs to the cytochrome ubiquinol oxidase subunit 1 family.</text>
</comment>
<keyword evidence="4 12" id="KW-1003">Cell membrane</keyword>
<feature type="transmembrane region" description="Helical" evidence="12">
    <location>
        <begin position="187"/>
        <end position="211"/>
    </location>
</feature>
<feature type="transmembrane region" description="Helical" evidence="12">
    <location>
        <begin position="58"/>
        <end position="79"/>
    </location>
</feature>
<dbReference type="Proteomes" id="UP001349262">
    <property type="component" value="Unassembled WGS sequence"/>
</dbReference>
<keyword evidence="14" id="KW-1185">Reference proteome</keyword>
<accession>A0ABU7TGL7</accession>
<comment type="subcellular location">
    <subcellularLocation>
        <location evidence="12">Cell inner membrane</location>
    </subcellularLocation>
    <subcellularLocation>
        <location evidence="1">Cell membrane</location>
        <topology evidence="1">Multi-pass membrane protein</topology>
    </subcellularLocation>
</comment>
<reference evidence="13 14" key="1">
    <citation type="journal article" date="2012" name="Genet. Mol. Biol.">
        <title>Analysis of 16S rRNA and mxaF genes revealing insights into Methylobacterium niche-specific plant association.</title>
        <authorList>
            <person name="Dourado M.N."/>
            <person name="Andreote F.D."/>
            <person name="Dini-Andreote F."/>
            <person name="Conti R."/>
            <person name="Araujo J.M."/>
            <person name="Araujo W.L."/>
        </authorList>
    </citation>
    <scope>NUCLEOTIDE SEQUENCE [LARGE SCALE GENOMIC DNA]</scope>
    <source>
        <strain evidence="13 14">SR1.6/4</strain>
    </source>
</reference>
<sequence>MYLASLDALVLARAQFGFTVAFHIVFPAFSIGLASYLAVLEGLWLATGREVYINLFKYWLKIFAVAFAMGVVSGIVMSYQFGTNWSVYSDRTGPVLGPMMAYEVLSAFFLEAGFLGVMLFGMNKVGRGLHFLATLMVAIGTCFSAFWILSVNSWMQTPAGYATNAQGQFVPADWWAIVFNPSFPYRLVHMVLAAYLTTALVVGAVGAWHLLRERGNTGARTMFSMAMWMLACVAPLQILAGDAHGLNTLEHQPVKVMAMEGHFQSHPDGAPLILFGLPDEEAATVRYALQVPKLSSLILQHSLDAPLKGLDTVKREDWPPVPVVFWSFRVMVALGFAMLGLGLWSLWARVKGRLYAMPWLHRAAVAMGPAGFVAVLAGWITTEVGRQPYTVYGLLRTADSVSPLQAPAVAASLVAFVLVYFAVFGMGVLYILRLMAHAPHGAEPGLQPGLPIRTAGVTPAPAVDPDRHLQPAE</sequence>
<evidence type="ECO:0000256" key="6">
    <source>
        <dbReference type="ARBA" id="ARBA00022692"/>
    </source>
</evidence>
<keyword evidence="6 12" id="KW-0812">Transmembrane</keyword>
<evidence type="ECO:0000256" key="9">
    <source>
        <dbReference type="ARBA" id="ARBA00022989"/>
    </source>
</evidence>
<evidence type="ECO:0000256" key="11">
    <source>
        <dbReference type="ARBA" id="ARBA00023136"/>
    </source>
</evidence>
<gene>
    <name evidence="13" type="ORF">MRSR164_23940</name>
</gene>
<dbReference type="PANTHER" id="PTHR30365:SF14">
    <property type="entry name" value="CYTOCHROME BD MENAQUINOL OXIDASE SUBUNIT I-RELATED"/>
    <property type="match status" value="1"/>
</dbReference>
<feature type="transmembrane region" description="Helical" evidence="12">
    <location>
        <begin position="409"/>
        <end position="432"/>
    </location>
</feature>
<evidence type="ECO:0000256" key="8">
    <source>
        <dbReference type="ARBA" id="ARBA00022982"/>
    </source>
</evidence>
<dbReference type="Pfam" id="PF01654">
    <property type="entry name" value="Cyt_bd_oxida_I"/>
    <property type="match status" value="1"/>
</dbReference>
<evidence type="ECO:0000256" key="3">
    <source>
        <dbReference type="ARBA" id="ARBA00022448"/>
    </source>
</evidence>
<feature type="transmembrane region" description="Helical" evidence="12">
    <location>
        <begin position="99"/>
        <end position="122"/>
    </location>
</feature>
<proteinExistence type="inferred from homology"/>
<keyword evidence="8 12" id="KW-0249">Electron transport</keyword>
<dbReference type="InterPro" id="IPR002585">
    <property type="entry name" value="Cyt-d_ubiquinol_oxidase_su_1"/>
</dbReference>
<evidence type="ECO:0000256" key="10">
    <source>
        <dbReference type="ARBA" id="ARBA00023004"/>
    </source>
</evidence>
<protein>
    <submittedName>
        <fullName evidence="13">Cytochrome ubiquinol oxidase subunit I</fullName>
    </submittedName>
</protein>
<dbReference type="PANTHER" id="PTHR30365">
    <property type="entry name" value="CYTOCHROME D UBIQUINOL OXIDASE"/>
    <property type="match status" value="1"/>
</dbReference>
<keyword evidence="7 12" id="KW-0479">Metal-binding</keyword>
<comment type="caution">
    <text evidence="13">The sequence shown here is derived from an EMBL/GenBank/DDBJ whole genome shotgun (WGS) entry which is preliminary data.</text>
</comment>
<evidence type="ECO:0000256" key="1">
    <source>
        <dbReference type="ARBA" id="ARBA00004651"/>
    </source>
</evidence>
<dbReference type="PIRSF" id="PIRSF006446">
    <property type="entry name" value="Cyt_quinol_oxidase_1"/>
    <property type="match status" value="1"/>
</dbReference>
<evidence type="ECO:0000313" key="14">
    <source>
        <dbReference type="Proteomes" id="UP001349262"/>
    </source>
</evidence>
<evidence type="ECO:0000313" key="13">
    <source>
        <dbReference type="EMBL" id="MEE7459714.1"/>
    </source>
</evidence>
<organism evidence="13 14">
    <name type="scientific">Methylobacterium radiotolerans</name>
    <dbReference type="NCBI Taxonomy" id="31998"/>
    <lineage>
        <taxon>Bacteria</taxon>
        <taxon>Pseudomonadati</taxon>
        <taxon>Pseudomonadota</taxon>
        <taxon>Alphaproteobacteria</taxon>
        <taxon>Hyphomicrobiales</taxon>
        <taxon>Methylobacteriaceae</taxon>
        <taxon>Methylobacterium</taxon>
    </lineage>
</organism>
<feature type="transmembrane region" description="Helical" evidence="12">
    <location>
        <begin position="129"/>
        <end position="149"/>
    </location>
</feature>
<feature type="transmembrane region" description="Helical" evidence="12">
    <location>
        <begin position="24"/>
        <end position="46"/>
    </location>
</feature>
<evidence type="ECO:0000256" key="5">
    <source>
        <dbReference type="ARBA" id="ARBA00022617"/>
    </source>
</evidence>
<evidence type="ECO:0000256" key="7">
    <source>
        <dbReference type="ARBA" id="ARBA00022723"/>
    </source>
</evidence>
<feature type="transmembrane region" description="Helical" evidence="12">
    <location>
        <begin position="223"/>
        <end position="240"/>
    </location>
</feature>
<evidence type="ECO:0000256" key="2">
    <source>
        <dbReference type="ARBA" id="ARBA00009819"/>
    </source>
</evidence>
<keyword evidence="11 12" id="KW-0472">Membrane</keyword>
<dbReference type="EMBL" id="MLBY01000005">
    <property type="protein sequence ID" value="MEE7459714.1"/>
    <property type="molecule type" value="Genomic_DNA"/>
</dbReference>
<keyword evidence="3 12" id="KW-0813">Transport</keyword>
<evidence type="ECO:0000256" key="12">
    <source>
        <dbReference type="PIRNR" id="PIRNR006446"/>
    </source>
</evidence>
<keyword evidence="5 12" id="KW-0349">Heme</keyword>